<keyword evidence="2" id="KW-0863">Zinc-finger</keyword>
<evidence type="ECO:0000259" key="4">
    <source>
        <dbReference type="PROSITE" id="PS50994"/>
    </source>
</evidence>
<dbReference type="SMART" id="SM00343">
    <property type="entry name" value="ZnF_C2HC"/>
    <property type="match status" value="2"/>
</dbReference>
<reference evidence="5 6" key="1">
    <citation type="submission" date="2020-08" db="EMBL/GenBank/DDBJ databases">
        <title>Plant Genome Project.</title>
        <authorList>
            <person name="Zhang R.-G."/>
        </authorList>
    </citation>
    <scope>NUCLEOTIDE SEQUENCE [LARGE SCALE GENOMIC DNA]</scope>
    <source>
        <tissue evidence="5">Rhizome</tissue>
    </source>
</reference>
<dbReference type="PROSITE" id="PS50994">
    <property type="entry name" value="INTEGRASE"/>
    <property type="match status" value="1"/>
</dbReference>
<dbReference type="InterPro" id="IPR012337">
    <property type="entry name" value="RNaseH-like_sf"/>
</dbReference>
<dbReference type="GO" id="GO:0008233">
    <property type="term" value="F:peptidase activity"/>
    <property type="evidence" value="ECO:0007669"/>
    <property type="project" value="UniProtKB-KW"/>
</dbReference>
<dbReference type="GO" id="GO:0003676">
    <property type="term" value="F:nucleic acid binding"/>
    <property type="evidence" value="ECO:0007669"/>
    <property type="project" value="InterPro"/>
</dbReference>
<evidence type="ECO:0000259" key="3">
    <source>
        <dbReference type="PROSITE" id="PS50158"/>
    </source>
</evidence>
<dbReference type="InterPro" id="IPR039537">
    <property type="entry name" value="Retrotran_Ty1/copia-like"/>
</dbReference>
<comment type="caution">
    <text evidence="5">The sequence shown here is derived from an EMBL/GenBank/DDBJ whole genome shotgun (WGS) entry which is preliminary data.</text>
</comment>
<keyword evidence="1" id="KW-0645">Protease</keyword>
<accession>A0A8J5LSC9</accession>
<proteinExistence type="predicted"/>
<dbReference type="InterPro" id="IPR025724">
    <property type="entry name" value="GAG-pre-integrase_dom"/>
</dbReference>
<dbReference type="InterPro" id="IPR036875">
    <property type="entry name" value="Znf_CCHC_sf"/>
</dbReference>
<sequence>MANENFSGRIPTETLAIKFTGKNYATWEFQFRMFLKGKELWGHIDGSLMAPENAKDLGQWETKDARIISWLLGSIEAHMVNNLHNTARRFQLELEIGNLSQGDLSIEQYYSGFLNLWGEYSNIIYSKVPKEALASIQAIHEVSKHDQFLMKLRSDFDVARAGLLNRNLVPSLDICLGELLREEQRLATQAVLGASLEKSTVINVAYAAQGRNRGKDQLQCYSCKEFGHIAHNCSKKFCNYCKQHGHIIKECPTRPENRRTQAFQATIPNLNVIGPTSTVTGTHQSVLTPEMVQQMILTAFSTLTLQGQGMNISSSWIVDSGASNHITGSPDLLHNVRQYNGSQNIQIANASNLPITAIGDIGSSFSHVFISPGLSANLISVGQMVDNHCDVHFSRDGCIVQDQVSGQVIAKGPKVGRLFPLQFSVPRNLSFSSIVTANKADIWHKRLGHPNNVILSNLMKNGFLSDNIQSFKHLLPLACTTCKLGKSKVLPFPTHGGRAKTCFEIIHSDVWGITPVTSHAQYRYFVTFIDDYSRFTWIYFLRSKADVFTVFQKFLTFIETQFSTCIKILRSDNGGEYLSHEFQALLQNKAEEMARNSIVRELGLGFLRTPSRGLWLALDEQTVRVHPIGARSLGLTLSIAPCEKTMNFFREKGWAREKIGTL</sequence>
<keyword evidence="2" id="KW-0479">Metal-binding</keyword>
<keyword evidence="1" id="KW-0378">Hydrolase</keyword>
<dbReference type="Pfam" id="PF00665">
    <property type="entry name" value="rve"/>
    <property type="match status" value="1"/>
</dbReference>
<dbReference type="SUPFAM" id="SSF57756">
    <property type="entry name" value="Retrovirus zinc finger-like domains"/>
    <property type="match status" value="1"/>
</dbReference>
<dbReference type="PANTHER" id="PTHR42648:SF26">
    <property type="entry name" value="INTEGRASE CATALYTIC DOMAIN-CONTAINING PROTEIN"/>
    <property type="match status" value="1"/>
</dbReference>
<evidence type="ECO:0000256" key="2">
    <source>
        <dbReference type="PROSITE-ProRule" id="PRU00047"/>
    </source>
</evidence>
<keyword evidence="2" id="KW-0862">Zinc</keyword>
<dbReference type="GO" id="GO:0006508">
    <property type="term" value="P:proteolysis"/>
    <property type="evidence" value="ECO:0007669"/>
    <property type="project" value="UniProtKB-KW"/>
</dbReference>
<dbReference type="Pfam" id="PF13976">
    <property type="entry name" value="gag_pre-integrs"/>
    <property type="match status" value="1"/>
</dbReference>
<dbReference type="GO" id="GO:0015074">
    <property type="term" value="P:DNA integration"/>
    <property type="evidence" value="ECO:0007669"/>
    <property type="project" value="InterPro"/>
</dbReference>
<feature type="domain" description="CCHC-type" evidence="3">
    <location>
        <begin position="220"/>
        <end position="235"/>
    </location>
</feature>
<dbReference type="Gene3D" id="4.10.60.10">
    <property type="entry name" value="Zinc finger, CCHC-type"/>
    <property type="match status" value="2"/>
</dbReference>
<evidence type="ECO:0000313" key="6">
    <source>
        <dbReference type="Proteomes" id="UP000734854"/>
    </source>
</evidence>
<dbReference type="PANTHER" id="PTHR42648">
    <property type="entry name" value="TRANSPOSASE, PUTATIVE-RELATED"/>
    <property type="match status" value="1"/>
</dbReference>
<dbReference type="InterPro" id="IPR001584">
    <property type="entry name" value="Integrase_cat-core"/>
</dbReference>
<feature type="domain" description="Integrase catalytic" evidence="4">
    <location>
        <begin position="489"/>
        <end position="587"/>
    </location>
</feature>
<gene>
    <name evidence="5" type="ORF">ZIOFF_001697</name>
</gene>
<dbReference type="InterPro" id="IPR001878">
    <property type="entry name" value="Znf_CCHC"/>
</dbReference>
<dbReference type="GO" id="GO:0008270">
    <property type="term" value="F:zinc ion binding"/>
    <property type="evidence" value="ECO:0007669"/>
    <property type="project" value="UniProtKB-KW"/>
</dbReference>
<dbReference type="Pfam" id="PF14244">
    <property type="entry name" value="Retrotran_gag_3"/>
    <property type="match status" value="1"/>
</dbReference>
<protein>
    <recommendedName>
        <fullName evidence="7">Retrovirus-related Pol polyprotein from transposon TNT 1-94</fullName>
    </recommendedName>
</protein>
<evidence type="ECO:0000313" key="5">
    <source>
        <dbReference type="EMBL" id="KAG6536639.1"/>
    </source>
</evidence>
<keyword evidence="6" id="KW-1185">Reference proteome</keyword>
<feature type="domain" description="CCHC-type" evidence="3">
    <location>
        <begin position="238"/>
        <end position="252"/>
    </location>
</feature>
<dbReference type="Gene3D" id="3.30.420.10">
    <property type="entry name" value="Ribonuclease H-like superfamily/Ribonuclease H"/>
    <property type="match status" value="1"/>
</dbReference>
<dbReference type="InterPro" id="IPR029472">
    <property type="entry name" value="Copia-like_N"/>
</dbReference>
<dbReference type="Pfam" id="PF00098">
    <property type="entry name" value="zf-CCHC"/>
    <property type="match status" value="1"/>
</dbReference>
<name>A0A8J5LSC9_ZINOF</name>
<dbReference type="EMBL" id="JACMSC010000001">
    <property type="protein sequence ID" value="KAG6536639.1"/>
    <property type="molecule type" value="Genomic_DNA"/>
</dbReference>
<dbReference type="Pfam" id="PF22936">
    <property type="entry name" value="Pol_BBD"/>
    <property type="match status" value="1"/>
</dbReference>
<dbReference type="InterPro" id="IPR036397">
    <property type="entry name" value="RNaseH_sf"/>
</dbReference>
<evidence type="ECO:0008006" key="7">
    <source>
        <dbReference type="Google" id="ProtNLM"/>
    </source>
</evidence>
<dbReference type="AlphaFoldDB" id="A0A8J5LSC9"/>
<dbReference type="SUPFAM" id="SSF53098">
    <property type="entry name" value="Ribonuclease H-like"/>
    <property type="match status" value="1"/>
</dbReference>
<dbReference type="PROSITE" id="PS50158">
    <property type="entry name" value="ZF_CCHC"/>
    <property type="match status" value="2"/>
</dbReference>
<evidence type="ECO:0000256" key="1">
    <source>
        <dbReference type="ARBA" id="ARBA00022670"/>
    </source>
</evidence>
<dbReference type="Proteomes" id="UP000734854">
    <property type="component" value="Unassembled WGS sequence"/>
</dbReference>
<organism evidence="5 6">
    <name type="scientific">Zingiber officinale</name>
    <name type="common">Ginger</name>
    <name type="synonym">Amomum zingiber</name>
    <dbReference type="NCBI Taxonomy" id="94328"/>
    <lineage>
        <taxon>Eukaryota</taxon>
        <taxon>Viridiplantae</taxon>
        <taxon>Streptophyta</taxon>
        <taxon>Embryophyta</taxon>
        <taxon>Tracheophyta</taxon>
        <taxon>Spermatophyta</taxon>
        <taxon>Magnoliopsida</taxon>
        <taxon>Liliopsida</taxon>
        <taxon>Zingiberales</taxon>
        <taxon>Zingiberaceae</taxon>
        <taxon>Zingiber</taxon>
    </lineage>
</organism>
<dbReference type="InterPro" id="IPR054722">
    <property type="entry name" value="PolX-like_BBD"/>
</dbReference>